<reference evidence="2" key="1">
    <citation type="submission" date="2023-10" db="EMBL/GenBank/DDBJ databases">
        <authorList>
            <person name="Chen Y."/>
            <person name="Shah S."/>
            <person name="Dougan E. K."/>
            <person name="Thang M."/>
            <person name="Chan C."/>
        </authorList>
    </citation>
    <scope>NUCLEOTIDE SEQUENCE [LARGE SCALE GENOMIC DNA]</scope>
</reference>
<feature type="region of interest" description="Disordered" evidence="1">
    <location>
        <begin position="86"/>
        <end position="109"/>
    </location>
</feature>
<evidence type="ECO:0000256" key="1">
    <source>
        <dbReference type="SAM" id="MobiDB-lite"/>
    </source>
</evidence>
<evidence type="ECO:0000313" key="3">
    <source>
        <dbReference type="Proteomes" id="UP001189429"/>
    </source>
</evidence>
<name>A0ABN9SYF4_9DINO</name>
<dbReference type="Gene3D" id="3.30.470.20">
    <property type="entry name" value="ATP-grasp fold, B domain"/>
    <property type="match status" value="1"/>
</dbReference>
<feature type="compositionally biased region" description="Basic and acidic residues" evidence="1">
    <location>
        <begin position="1"/>
        <end position="16"/>
    </location>
</feature>
<sequence>MSEEHPIRASQDKLVTDSRGVPTTVTTGGRKCPADIDDVLREKLRHLAVNSHKALGCRDYSLYDVRIDPQGEPYFLEARACTAPSPRRASSWACAPAEGRSSGRCSRRS</sequence>
<feature type="region of interest" description="Disordered" evidence="1">
    <location>
        <begin position="1"/>
        <end position="29"/>
    </location>
</feature>
<feature type="compositionally biased region" description="Low complexity" evidence="1">
    <location>
        <begin position="20"/>
        <end position="29"/>
    </location>
</feature>
<dbReference type="Proteomes" id="UP001189429">
    <property type="component" value="Unassembled WGS sequence"/>
</dbReference>
<comment type="caution">
    <text evidence="2">The sequence shown here is derived from an EMBL/GenBank/DDBJ whole genome shotgun (WGS) entry which is preliminary data.</text>
</comment>
<accession>A0ABN9SYF4</accession>
<feature type="compositionally biased region" description="Low complexity" evidence="1">
    <location>
        <begin position="99"/>
        <end position="109"/>
    </location>
</feature>
<dbReference type="SUPFAM" id="SSF56059">
    <property type="entry name" value="Glutathione synthetase ATP-binding domain-like"/>
    <property type="match status" value="1"/>
</dbReference>
<protein>
    <submittedName>
        <fullName evidence="2">Uncharacterized protein</fullName>
    </submittedName>
</protein>
<keyword evidence="3" id="KW-1185">Reference proteome</keyword>
<proteinExistence type="predicted"/>
<evidence type="ECO:0000313" key="2">
    <source>
        <dbReference type="EMBL" id="CAK0837504.1"/>
    </source>
</evidence>
<gene>
    <name evidence="2" type="ORF">PCOR1329_LOCUS33681</name>
</gene>
<organism evidence="2 3">
    <name type="scientific">Prorocentrum cordatum</name>
    <dbReference type="NCBI Taxonomy" id="2364126"/>
    <lineage>
        <taxon>Eukaryota</taxon>
        <taxon>Sar</taxon>
        <taxon>Alveolata</taxon>
        <taxon>Dinophyceae</taxon>
        <taxon>Prorocentrales</taxon>
        <taxon>Prorocentraceae</taxon>
        <taxon>Prorocentrum</taxon>
    </lineage>
</organism>
<dbReference type="EMBL" id="CAUYUJ010014159">
    <property type="protein sequence ID" value="CAK0837504.1"/>
    <property type="molecule type" value="Genomic_DNA"/>
</dbReference>